<comment type="caution">
    <text evidence="2">The sequence shown here is derived from an EMBL/GenBank/DDBJ whole genome shotgun (WGS) entry which is preliminary data.</text>
</comment>
<name>A0A4S1DWR0_9FLAO</name>
<keyword evidence="3" id="KW-1185">Reference proteome</keyword>
<evidence type="ECO:0008006" key="4">
    <source>
        <dbReference type="Google" id="ProtNLM"/>
    </source>
</evidence>
<evidence type="ECO:0000256" key="1">
    <source>
        <dbReference type="SAM" id="SignalP"/>
    </source>
</evidence>
<evidence type="ECO:0000313" key="2">
    <source>
        <dbReference type="EMBL" id="TGV02557.1"/>
    </source>
</evidence>
<keyword evidence="1" id="KW-0732">Signal</keyword>
<feature type="chain" id="PRO_5020539690" description="BZIP transcription factor" evidence="1">
    <location>
        <begin position="20"/>
        <end position="265"/>
    </location>
</feature>
<gene>
    <name evidence="2" type="ORF">EM932_10295</name>
</gene>
<dbReference type="Proteomes" id="UP000307602">
    <property type="component" value="Unassembled WGS sequence"/>
</dbReference>
<reference evidence="2 3" key="1">
    <citation type="submission" date="2019-04" db="EMBL/GenBank/DDBJ databases">
        <authorList>
            <person name="Liu A."/>
        </authorList>
    </citation>
    <scope>NUCLEOTIDE SEQUENCE [LARGE SCALE GENOMIC DNA]</scope>
    <source>
        <strain evidence="2 3">RZ03</strain>
    </source>
</reference>
<feature type="signal peptide" evidence="1">
    <location>
        <begin position="1"/>
        <end position="19"/>
    </location>
</feature>
<protein>
    <recommendedName>
        <fullName evidence="4">BZIP transcription factor</fullName>
    </recommendedName>
</protein>
<dbReference type="RefSeq" id="WP_135877104.1">
    <property type="nucleotide sequence ID" value="NZ_SRSO01000012.1"/>
</dbReference>
<accession>A0A4S1DWR0</accession>
<sequence>MKKIFLLSFLITMFSYSQVTDENGVLANGNGGVDLNGKIIIGNPSIGGNDADPNNKNVVFNTNGKSAIFNLSDIYLFTDTSVPWEGMYMGQAGSGDIRLAMGAGTLDWSLGIDNSDGSKFKIEHDAKVSDDGYAIAIDANNDVDFKGNIGIGTTTYIDVSDGNKEYKLSVNGHVRAESVKVYTNWADFVFESNYELPTLEEVENYINENGHLKDVPSAKDVEENGIELGQMNKLLLQKIEELTLYTIELKKEVELLKKNLSYENK</sequence>
<dbReference type="EMBL" id="SRSO01000012">
    <property type="protein sequence ID" value="TGV02557.1"/>
    <property type="molecule type" value="Genomic_DNA"/>
</dbReference>
<evidence type="ECO:0000313" key="3">
    <source>
        <dbReference type="Proteomes" id="UP000307602"/>
    </source>
</evidence>
<organism evidence="2 3">
    <name type="scientific">Flavivirga rizhaonensis</name>
    <dbReference type="NCBI Taxonomy" id="2559571"/>
    <lineage>
        <taxon>Bacteria</taxon>
        <taxon>Pseudomonadati</taxon>
        <taxon>Bacteroidota</taxon>
        <taxon>Flavobacteriia</taxon>
        <taxon>Flavobacteriales</taxon>
        <taxon>Flavobacteriaceae</taxon>
        <taxon>Flavivirga</taxon>
    </lineage>
</organism>
<dbReference type="OrthoDB" id="9808753at2"/>
<dbReference type="AlphaFoldDB" id="A0A4S1DWR0"/>
<proteinExistence type="predicted"/>